<keyword evidence="2" id="KW-0677">Repeat</keyword>
<protein>
    <recommendedName>
        <fullName evidence="5">Inositol 1,4,5-trisphosphate receptor</fullName>
    </recommendedName>
</protein>
<dbReference type="InterPro" id="IPR035910">
    <property type="entry name" value="RyR/IP3R_RIH_dom_sf"/>
</dbReference>
<dbReference type="FunFam" id="1.25.10.30:FF:000001">
    <property type="entry name" value="Inositol 1,4,5-trisphosphate receptor, type 2"/>
    <property type="match status" value="1"/>
</dbReference>
<comment type="subcellular location">
    <subcellularLocation>
        <location evidence="1">Cytoplasmic vesicle</location>
        <location evidence="1">Secretory vesicle membrane</location>
        <topology evidence="1">Multi-pass membrane protein</topology>
    </subcellularLocation>
    <subcellularLocation>
        <location evidence="5">Endoplasmic reticulum membrane</location>
        <topology evidence="5">Multi-pass membrane protein</topology>
    </subcellularLocation>
</comment>
<gene>
    <name evidence="7" type="ORF">FD754_014704</name>
</gene>
<keyword evidence="5" id="KW-0106">Calcium</keyword>
<keyword evidence="5" id="KW-1071">Ligand-gated ion channel</keyword>
<dbReference type="PANTHER" id="PTHR45816:SF3">
    <property type="entry name" value="INOSITOL 1,4,5-TRISPHOSPHATE RECEPTOR"/>
    <property type="match status" value="1"/>
</dbReference>
<dbReference type="Gene3D" id="1.25.10.30">
    <property type="entry name" value="IP3 receptor type 1 binding core, RIH domain"/>
    <property type="match status" value="1"/>
</dbReference>
<evidence type="ECO:0000256" key="5">
    <source>
        <dbReference type="RuleBase" id="RU368044"/>
    </source>
</evidence>
<evidence type="ECO:0000256" key="2">
    <source>
        <dbReference type="ARBA" id="ARBA00022737"/>
    </source>
</evidence>
<dbReference type="GO" id="GO:0070679">
    <property type="term" value="F:inositol 1,4,5 trisphosphate binding"/>
    <property type="evidence" value="ECO:0007669"/>
    <property type="project" value="UniProtKB-UniRule"/>
</dbReference>
<dbReference type="Gene3D" id="2.80.10.50">
    <property type="match status" value="2"/>
</dbReference>
<comment type="function">
    <text evidence="5">Receptor for inositol 1,4,5-trisphosphate, a second messenger that mediates the release of intracellular calcium.</text>
</comment>
<keyword evidence="8" id="KW-1185">Reference proteome</keyword>
<evidence type="ECO:0000313" key="7">
    <source>
        <dbReference type="EMBL" id="KAB0349847.1"/>
    </source>
</evidence>
<keyword evidence="3" id="KW-0968">Cytoplasmic vesicle</keyword>
<dbReference type="GO" id="GO:0051209">
    <property type="term" value="P:release of sequestered calcium ion into cytosol"/>
    <property type="evidence" value="ECO:0007669"/>
    <property type="project" value="UniProtKB-UniRule"/>
</dbReference>
<dbReference type="InterPro" id="IPR000493">
    <property type="entry name" value="InsP3_rcpt"/>
</dbReference>
<sequence length="1965" mass="224532">EIVSDFPGGAVDTPDLQLANPYCLFKVCPMNRYSAQKQYWKAKQAKQGNHTEAALLKKLQHAAELEQKQNESENKKLLGEIVKYSNVIQLLHIKSNKYLTVNKRLPALLEKNAMRVSLDAAGNEGSWFYIHPFWKLRSEGDNIVVGDKVVLMPVNAGQPLHASNIELLDNPGCKEVNAVNCNTSWKITLFMKYSSYREDVLKGGDVVRLFHAEQEKFLTCDEYEKKQHIFLRTTLRQSATSATSSKALWEIERDGDLPASKKKRQAGEKIMYTLVSVPHGNDIASLFELDATTLQRADCLVPRNSYVRLRHLCTNTWVTSTSIPIDTDEERPVMLKIGTCQTKEDKEAFAIVSVPLSEVRDLDFANDANKVLATTVKKLENGSITQNERRFVTKLLEDLIFFVADVPNNGQDVLDVLITKPNRERQKLMREQNILAQVFGILKAPFKEKAGEGAMLRLEDLGDQRYAPYKYMLRLCYRVLRHSQQDYRKNQEYIAKNFCVMQSQIGYDILAEDTITALLHNNRKLLEKHITAKEIETFVSLLRRNREPRFLDYLSDLCVSNTTAIPVTQELICKFMLSPGNADILIQTKLVSMQGDNPMESAILPDDIDEEEVWLYWIDSNKEPHGKAIRHLAQEAKEGTKADLEVLTYYRYQLNLFARMCLDRQYLAINQISTQLSVDLILRCMSDESLPFDLRASFCRLMLHMHVDRDPQESVVPVRYARLWTEIPTKITIHEYDSITDSSRNDMKRKFALTMEFVEEYLKEVVNQPFPFGDKEKNKLTFEVVHLARNLIYFGFYSFSELLRLTRTLLAILDIVQAPMSSYFERLSKFQDGAIVPDIDEIAAQAETMFAGRKEKNPVQLDDEGGRTFLRVLIHLIMHDYPPLLSGALQLLFKHFSQRAEVLQAFKQVQLLVSNQDVDNYKQIKADLDQLRLTVEKSELWVEKSSSYENGEMGENQVKGGEEPIEILIRLSKLCVQNKKCRNQHQRLLKNMGAHSVVLDLLQIPYEKNDEKMNEVMNLAHTFLQNFCRGNPQNQVLLHKHLNLFLTPGLLEAETMRHIFMNNYHLCNEISERVVQHFVHCIETHGRHVEYLRFLQTIVKADGKYVKKCQDMVMTELINGGEDVLIFYNDRASFPILLHMMCSERDRGDESGPLAYHITLVELLAACTEGKNVYTEIKCNSLLPLDDIVRVVTHDDCIPEVKIAYVNFVNHCYVDTEVEMKEIYTSNHIWKLFENFLVDMARVCNTTTDRKHADTFLEKCVTESIMNIVSGFFNSPFSDNSTSLQVTLPKTKNRGIAIPVDLDSQVNTLFMKSHSNMVQRAAMGWRLSARSGPRFKEALGGPSWDYRNIIEKLQDVVASLEQQFSPMMQAEFSVLVDVLYSPELLFPEGSDARIRCGAFMSKLINHTKKLMEKEEKLCIKILQTLREMLEKKDSFVEEVSNIICNMLLNNFLFCSFTQAAHTRQPSVWARGRWRPVAQLANGHHGAHFTCFWGPASKPQYPQCYLCEGANEEYLSTVFATSDTFSIELTKYYSPCLSFLNQTANSHCDSTNHLILCCSLLLFPSAFPSIRVFSSESVLHIRWLQYWSFSLSPSNEYSGLQPTCLLSYSFGGASCTPWLMASSVLKASNCSVFNTLPRSPQPALFREDVGGNILKISNRIIQFCVLQSVLGPGLSKVYLRWSGDRADGFVLKDFFFFVNPWTITCQGPLSIEFSRQVYWSGSHSLSQGIFPTQGSNPDIHLNKMESFLVLFLIKICMHIELFGNNVMQELCRFLRLFLTDLYQSFPNLIFSSAGKKIIVINLLFLILKSSKKSVRKIPRNFTPTSNMQTCHGLPCPPPKDLPDTGMESASPMSPALVGRNSLRIGLIDVMKKSSQYLSEVGKYFLISIVWIRLRPQWGNDLVTIIDLSIFLLVFNDSEQLPFADFFRVGSISAHSIWYLPSLCCRKGDPSLGPKVGSYLTLENELS</sequence>
<dbReference type="SUPFAM" id="SSF100909">
    <property type="entry name" value="IP3 receptor type 1 binding core, domain 2"/>
    <property type="match status" value="2"/>
</dbReference>
<feature type="domain" description="MIR" evidence="6">
    <location>
        <begin position="198"/>
        <end position="254"/>
    </location>
</feature>
<keyword evidence="5" id="KW-0109">Calcium transport</keyword>
<evidence type="ECO:0000256" key="3">
    <source>
        <dbReference type="ARBA" id="ARBA00023329"/>
    </source>
</evidence>
<dbReference type="InterPro" id="IPR015925">
    <property type="entry name" value="Ryanodine_IP3_receptor"/>
</dbReference>
<dbReference type="InterPro" id="IPR000699">
    <property type="entry name" value="RIH_dom"/>
</dbReference>
<evidence type="ECO:0000313" key="8">
    <source>
        <dbReference type="Proteomes" id="UP000326458"/>
    </source>
</evidence>
<feature type="non-terminal residue" evidence="7">
    <location>
        <position position="1"/>
    </location>
</feature>
<comment type="similarity">
    <text evidence="5">Belongs to the InsP3 receptor family.</text>
</comment>
<comment type="caution">
    <text evidence="7">The sequence shown here is derived from an EMBL/GenBank/DDBJ whole genome shotgun (WGS) entry which is preliminary data.</text>
</comment>
<comment type="catalytic activity">
    <reaction evidence="4">
        <text>Ca(2+)(in) = Ca(2+)(out)</text>
        <dbReference type="Rhea" id="RHEA:29671"/>
        <dbReference type="ChEBI" id="CHEBI:29108"/>
    </reaction>
</comment>
<keyword evidence="5" id="KW-0813">Transport</keyword>
<dbReference type="InterPro" id="IPR014821">
    <property type="entry name" value="Ins145_P3_rcpt"/>
</dbReference>
<evidence type="ECO:0000259" key="6">
    <source>
        <dbReference type="PROSITE" id="PS50919"/>
    </source>
</evidence>
<dbReference type="InterPro" id="IPR016093">
    <property type="entry name" value="MIR_motif"/>
</dbReference>
<keyword evidence="5" id="KW-0107">Calcium channel</keyword>
<organism evidence="7 8">
    <name type="scientific">Muntiacus muntjak</name>
    <name type="common">Barking deer</name>
    <name type="synonym">Indian muntjac</name>
    <dbReference type="NCBI Taxonomy" id="9888"/>
    <lineage>
        <taxon>Eukaryota</taxon>
        <taxon>Metazoa</taxon>
        <taxon>Chordata</taxon>
        <taxon>Craniata</taxon>
        <taxon>Vertebrata</taxon>
        <taxon>Euteleostomi</taxon>
        <taxon>Mammalia</taxon>
        <taxon>Eutheria</taxon>
        <taxon>Laurasiatheria</taxon>
        <taxon>Artiodactyla</taxon>
        <taxon>Ruminantia</taxon>
        <taxon>Pecora</taxon>
        <taxon>Cervidae</taxon>
        <taxon>Muntiacinae</taxon>
        <taxon>Muntiacus</taxon>
    </lineage>
</organism>
<evidence type="ECO:0000256" key="1">
    <source>
        <dbReference type="ARBA" id="ARBA00004638"/>
    </source>
</evidence>
<dbReference type="GO" id="GO:0005220">
    <property type="term" value="F:inositol 1,4,5-trisphosphate-gated calcium channel activity"/>
    <property type="evidence" value="ECO:0007669"/>
    <property type="project" value="UniProtKB-UniRule"/>
</dbReference>
<dbReference type="SUPFAM" id="SSF82109">
    <property type="entry name" value="MIR domain"/>
    <property type="match status" value="2"/>
</dbReference>
<dbReference type="SMART" id="SM00472">
    <property type="entry name" value="MIR"/>
    <property type="match status" value="3"/>
</dbReference>
<dbReference type="EMBL" id="VCEA01000002">
    <property type="protein sequence ID" value="KAB0349847.1"/>
    <property type="molecule type" value="Genomic_DNA"/>
</dbReference>
<reference evidence="7 8" key="1">
    <citation type="submission" date="2019-06" db="EMBL/GenBank/DDBJ databases">
        <title>Discovery of a novel chromosome fission-fusion reversal in muntjac.</title>
        <authorList>
            <person name="Mudd A.B."/>
            <person name="Bredeson J.V."/>
            <person name="Baum R."/>
            <person name="Hockemeyer D."/>
            <person name="Rokhsar D.S."/>
        </authorList>
    </citation>
    <scope>NUCLEOTIDE SEQUENCE [LARGE SCALE GENOMIC DNA]</scope>
    <source>
        <strain evidence="7">UTSW_UCB_Mm</strain>
        <tissue evidence="7">Fibroblast cell line</tissue>
    </source>
</reference>
<dbReference type="PANTHER" id="PTHR45816">
    <property type="entry name" value="MIR DOMAIN-CONTAINING PROTEIN"/>
    <property type="match status" value="1"/>
</dbReference>
<dbReference type="PROSITE" id="PS50919">
    <property type="entry name" value="MIR"/>
    <property type="match status" value="2"/>
</dbReference>
<dbReference type="Pfam" id="PF02815">
    <property type="entry name" value="MIR"/>
    <property type="match status" value="2"/>
</dbReference>
<name>A0A5N3VKN4_MUNMU</name>
<evidence type="ECO:0000256" key="4">
    <source>
        <dbReference type="ARBA" id="ARBA00036634"/>
    </source>
</evidence>
<keyword evidence="5" id="KW-0256">Endoplasmic reticulum</keyword>
<dbReference type="PRINTS" id="PR00779">
    <property type="entry name" value="INSP3RECEPTR"/>
</dbReference>
<dbReference type="Pfam" id="PF01365">
    <property type="entry name" value="RYDR_ITPR"/>
    <property type="match status" value="2"/>
</dbReference>
<dbReference type="InterPro" id="IPR036300">
    <property type="entry name" value="MIR_dom_sf"/>
</dbReference>
<keyword evidence="5" id="KW-0675">Receptor</keyword>
<comment type="subunit">
    <text evidence="5">Homotetramer.</text>
</comment>
<dbReference type="Pfam" id="PF08709">
    <property type="entry name" value="Ins145_P3_rec"/>
    <property type="match status" value="1"/>
</dbReference>
<feature type="non-terminal residue" evidence="7">
    <location>
        <position position="1965"/>
    </location>
</feature>
<dbReference type="GO" id="GO:0030658">
    <property type="term" value="C:transport vesicle membrane"/>
    <property type="evidence" value="ECO:0007669"/>
    <property type="project" value="UniProtKB-SubCell"/>
</dbReference>
<feature type="domain" description="MIR" evidence="6">
    <location>
        <begin position="79"/>
        <end position="133"/>
    </location>
</feature>
<proteinExistence type="inferred from homology"/>
<dbReference type="GO" id="GO:0005789">
    <property type="term" value="C:endoplasmic reticulum membrane"/>
    <property type="evidence" value="ECO:0007669"/>
    <property type="project" value="UniProtKB-SubCell"/>
</dbReference>
<keyword evidence="5" id="KW-0472">Membrane</keyword>
<keyword evidence="5" id="KW-0407">Ion channel</keyword>
<dbReference type="Proteomes" id="UP000326458">
    <property type="component" value="Unassembled WGS sequence"/>
</dbReference>
<keyword evidence="5" id="KW-0406">Ion transport</keyword>
<accession>A0A5N3VKN4</accession>